<accession>A0AB37UJA1</accession>
<dbReference type="CDD" id="cd07562">
    <property type="entry name" value="Peptidase_S41_TRI"/>
    <property type="match status" value="1"/>
</dbReference>
<dbReference type="AlphaFoldDB" id="A0AB37UJA1"/>
<dbReference type="GO" id="GO:0006508">
    <property type="term" value="P:proteolysis"/>
    <property type="evidence" value="ECO:0007669"/>
    <property type="project" value="UniProtKB-KW"/>
</dbReference>
<keyword evidence="5" id="KW-1185">Reference proteome</keyword>
<organism evidence="4 5">
    <name type="scientific">Chroococcidiopsis cubana SAG 39.79</name>
    <dbReference type="NCBI Taxonomy" id="388085"/>
    <lineage>
        <taxon>Bacteria</taxon>
        <taxon>Bacillati</taxon>
        <taxon>Cyanobacteriota</taxon>
        <taxon>Cyanophyceae</taxon>
        <taxon>Chroococcidiopsidales</taxon>
        <taxon>Chroococcidiopsidaceae</taxon>
        <taxon>Chroococcidiopsis</taxon>
    </lineage>
</organism>
<dbReference type="InterPro" id="IPR028204">
    <property type="entry name" value="Tricorn_C1"/>
</dbReference>
<feature type="domain" description="PDZ" evidence="3">
    <location>
        <begin position="135"/>
        <end position="189"/>
    </location>
</feature>
<feature type="compositionally biased region" description="Basic and acidic residues" evidence="1">
    <location>
        <begin position="433"/>
        <end position="445"/>
    </location>
</feature>
<reference evidence="4 5" key="1">
    <citation type="journal article" date="2019" name="Genome Biol. Evol.">
        <title>Day and night: Metabolic profiles and evolutionary relationships of six axenic non-marine cyanobacteria.</title>
        <authorList>
            <person name="Will S.E."/>
            <person name="Henke P."/>
            <person name="Boedeker C."/>
            <person name="Huang S."/>
            <person name="Brinkmann H."/>
            <person name="Rohde M."/>
            <person name="Jarek M."/>
            <person name="Friedl T."/>
            <person name="Seufert S."/>
            <person name="Schumacher M."/>
            <person name="Overmann J."/>
            <person name="Neumann-Schaal M."/>
            <person name="Petersen J."/>
        </authorList>
    </citation>
    <scope>NUCLEOTIDE SEQUENCE [LARGE SCALE GENOMIC DNA]</scope>
    <source>
        <strain evidence="4 5">SAG 39.79</strain>
    </source>
</reference>
<dbReference type="GO" id="GO:0030288">
    <property type="term" value="C:outer membrane-bounded periplasmic space"/>
    <property type="evidence" value="ECO:0007669"/>
    <property type="project" value="TreeGrafter"/>
</dbReference>
<dbReference type="PROSITE" id="PS50106">
    <property type="entry name" value="PDZ"/>
    <property type="match status" value="1"/>
</dbReference>
<keyword evidence="2" id="KW-1133">Transmembrane helix</keyword>
<dbReference type="GO" id="GO:0008236">
    <property type="term" value="F:serine-type peptidase activity"/>
    <property type="evidence" value="ECO:0007669"/>
    <property type="project" value="InterPro"/>
</dbReference>
<dbReference type="PANTHER" id="PTHR32060:SF30">
    <property type="entry name" value="CARBOXY-TERMINAL PROCESSING PROTEASE CTPA"/>
    <property type="match status" value="1"/>
</dbReference>
<keyword evidence="4" id="KW-0645">Protease</keyword>
<dbReference type="SMART" id="SM00228">
    <property type="entry name" value="PDZ"/>
    <property type="match status" value="1"/>
</dbReference>
<dbReference type="Pfam" id="PF14684">
    <property type="entry name" value="Tricorn_C1"/>
    <property type="match status" value="1"/>
</dbReference>
<dbReference type="GO" id="GO:0004175">
    <property type="term" value="F:endopeptidase activity"/>
    <property type="evidence" value="ECO:0007669"/>
    <property type="project" value="TreeGrafter"/>
</dbReference>
<feature type="region of interest" description="Disordered" evidence="1">
    <location>
        <begin position="424"/>
        <end position="476"/>
    </location>
</feature>
<dbReference type="InterPro" id="IPR005151">
    <property type="entry name" value="Tail-specific_protease"/>
</dbReference>
<dbReference type="InterPro" id="IPR036034">
    <property type="entry name" value="PDZ_sf"/>
</dbReference>
<dbReference type="SMART" id="SM00245">
    <property type="entry name" value="TSPc"/>
    <property type="match status" value="1"/>
</dbReference>
<gene>
    <name evidence="4" type="ORF">DSM107010_32530</name>
</gene>
<dbReference type="SUPFAM" id="SSF50156">
    <property type="entry name" value="PDZ domain-like"/>
    <property type="match status" value="1"/>
</dbReference>
<feature type="transmembrane region" description="Helical" evidence="2">
    <location>
        <begin position="12"/>
        <end position="30"/>
    </location>
</feature>
<keyword evidence="2" id="KW-0812">Transmembrane</keyword>
<sequence>MQRFKLSQSNRWAIACLISISTLFLVWFVSPIPSLLAKPQAQVFDRVWQTVNENFFDPKFNGVDWKAMREQYKSQAVRAKSTPEFATVVNQMLSQLRTSHTRYYTADEPAYYQLLGIFAKRNPDLQKQLKKFLPQGKIEYPGIGIFTKEIQGKTFISGILEGSPAAKAKLKVGDRIISIDGKPFQPIQSFANVGKPVAIAIQRNADTQTQQEIEVTPQIYDATTMFLKAQQASTQIIQKEGKKIGYVHIWSYAGDKYQQQLEEDLMYGRLKDADGLVLDLRDGWGGASPNYLNIYTANGPSVTMTGRDRQSSTANYQWKKPVVMLVNEGSRSGKEILAFGFQRYKIGSVVGSPTAGAVVGGRPFIMPNGSVLYLAVADVIIDGKYRLEGKPITPDITVPFTLEYAQSADPQKERAIETVTSYQAQGAGTSWEQGDKGDKGDKGYKGELALPHSLRSWGLGGEGRQGGQGRITINDQ</sequence>
<feature type="compositionally biased region" description="Gly residues" evidence="1">
    <location>
        <begin position="458"/>
        <end position="469"/>
    </location>
</feature>
<dbReference type="EMBL" id="RSCK01000025">
    <property type="protein sequence ID" value="RUT11450.1"/>
    <property type="molecule type" value="Genomic_DNA"/>
</dbReference>
<dbReference type="InterPro" id="IPR029045">
    <property type="entry name" value="ClpP/crotonase-like_dom_sf"/>
</dbReference>
<dbReference type="Proteomes" id="UP000282574">
    <property type="component" value="Unassembled WGS sequence"/>
</dbReference>
<dbReference type="InterPro" id="IPR001478">
    <property type="entry name" value="PDZ"/>
</dbReference>
<dbReference type="PANTHER" id="PTHR32060">
    <property type="entry name" value="TAIL-SPECIFIC PROTEASE"/>
    <property type="match status" value="1"/>
</dbReference>
<evidence type="ECO:0000256" key="2">
    <source>
        <dbReference type="SAM" id="Phobius"/>
    </source>
</evidence>
<keyword evidence="2" id="KW-0472">Membrane</keyword>
<evidence type="ECO:0000313" key="4">
    <source>
        <dbReference type="EMBL" id="RUT11450.1"/>
    </source>
</evidence>
<dbReference type="Pfam" id="PF17820">
    <property type="entry name" value="PDZ_6"/>
    <property type="match status" value="1"/>
</dbReference>
<name>A0AB37UJA1_9CYAN</name>
<proteinExistence type="predicted"/>
<dbReference type="RefSeq" id="WP_127023406.1">
    <property type="nucleotide sequence ID" value="NZ_RSCK01000025.1"/>
</dbReference>
<evidence type="ECO:0000313" key="5">
    <source>
        <dbReference type="Proteomes" id="UP000282574"/>
    </source>
</evidence>
<comment type="caution">
    <text evidence="4">The sequence shown here is derived from an EMBL/GenBank/DDBJ whole genome shotgun (WGS) entry which is preliminary data.</text>
</comment>
<dbReference type="Pfam" id="PF03572">
    <property type="entry name" value="Peptidase_S41"/>
    <property type="match status" value="1"/>
</dbReference>
<dbReference type="SUPFAM" id="SSF52096">
    <property type="entry name" value="ClpP/crotonase"/>
    <property type="match status" value="1"/>
</dbReference>
<evidence type="ECO:0000259" key="3">
    <source>
        <dbReference type="PROSITE" id="PS50106"/>
    </source>
</evidence>
<dbReference type="InterPro" id="IPR041489">
    <property type="entry name" value="PDZ_6"/>
</dbReference>
<dbReference type="Gene3D" id="2.30.42.10">
    <property type="match status" value="1"/>
</dbReference>
<evidence type="ECO:0000256" key="1">
    <source>
        <dbReference type="SAM" id="MobiDB-lite"/>
    </source>
</evidence>
<keyword evidence="4" id="KW-0378">Hydrolase</keyword>
<dbReference type="Gene3D" id="3.90.226.10">
    <property type="entry name" value="2-enoyl-CoA Hydratase, Chain A, domain 1"/>
    <property type="match status" value="1"/>
</dbReference>
<dbReference type="Gene3D" id="3.30.750.44">
    <property type="match status" value="1"/>
</dbReference>
<dbReference type="GO" id="GO:0007165">
    <property type="term" value="P:signal transduction"/>
    <property type="evidence" value="ECO:0007669"/>
    <property type="project" value="TreeGrafter"/>
</dbReference>
<protein>
    <submittedName>
        <fullName evidence="4">Carboxyl-terminal processing protease</fullName>
    </submittedName>
</protein>